<dbReference type="InterPro" id="IPR036390">
    <property type="entry name" value="WH_DNA-bd_sf"/>
</dbReference>
<dbReference type="PANTHER" id="PTHR33238">
    <property type="entry name" value="IRON (METAL) DEPENDENT REPRESSOR, DTXR FAMILY"/>
    <property type="match status" value="1"/>
</dbReference>
<dbReference type="Gene3D" id="1.10.60.10">
    <property type="entry name" value="Iron dependent repressor, metal binding and dimerisation domain"/>
    <property type="match status" value="1"/>
</dbReference>
<evidence type="ECO:0000313" key="4">
    <source>
        <dbReference type="Proteomes" id="UP000004793"/>
    </source>
</evidence>
<feature type="domain" description="Ferrous iron transporter FeoA-like" evidence="2">
    <location>
        <begin position="137"/>
        <end position="210"/>
    </location>
</feature>
<dbReference type="InterPro" id="IPR050536">
    <property type="entry name" value="DtxR_MntR_Metal-Reg"/>
</dbReference>
<dbReference type="Pfam" id="PF04023">
    <property type="entry name" value="FeoA"/>
    <property type="match status" value="1"/>
</dbReference>
<dbReference type="GO" id="GO:0003700">
    <property type="term" value="F:DNA-binding transcription factor activity"/>
    <property type="evidence" value="ECO:0007669"/>
    <property type="project" value="InterPro"/>
</dbReference>
<dbReference type="GO" id="GO:0046983">
    <property type="term" value="F:protein dimerization activity"/>
    <property type="evidence" value="ECO:0007669"/>
    <property type="project" value="InterPro"/>
</dbReference>
<organism evidence="3 4">
    <name type="scientific">Caldisericum exile (strain DSM 21853 / NBRC 104410 / AZM16c01)</name>
    <dbReference type="NCBI Taxonomy" id="511051"/>
    <lineage>
        <taxon>Bacteria</taxon>
        <taxon>Pseudomonadati</taxon>
        <taxon>Caldisericota/Cryosericota group</taxon>
        <taxon>Caldisericota</taxon>
        <taxon>Caldisericia</taxon>
        <taxon>Caldisericales</taxon>
        <taxon>Caldisericaceae</taxon>
        <taxon>Caldisericum</taxon>
    </lineage>
</organism>
<dbReference type="InterPro" id="IPR036388">
    <property type="entry name" value="WH-like_DNA-bd_sf"/>
</dbReference>
<dbReference type="Proteomes" id="UP000004793">
    <property type="component" value="Chromosome"/>
</dbReference>
<keyword evidence="4" id="KW-1185">Reference proteome</keyword>
<keyword evidence="1" id="KW-0408">Iron</keyword>
<reference evidence="3 4" key="1">
    <citation type="submission" date="2011-01" db="EMBL/GenBank/DDBJ databases">
        <title>Whole genome sequence of Caldisericum exile AZM16c01.</title>
        <authorList>
            <person name="Narita-Yamada S."/>
            <person name="Kawakoshi A."/>
            <person name="Nakamura S."/>
            <person name="Sasagawa M."/>
            <person name="Fukada J."/>
            <person name="Sekine M."/>
            <person name="Kato Y."/>
            <person name="Fukai R."/>
            <person name="Sasaki K."/>
            <person name="Hanamaki A."/>
            <person name="Narita H."/>
            <person name="Konno Y."/>
            <person name="Mori K."/>
            <person name="Yamazaki S."/>
            <person name="Suzuki K."/>
            <person name="Fujita N."/>
        </authorList>
    </citation>
    <scope>NUCLEOTIDE SEQUENCE [LARGE SCALE GENOMIC DNA]</scope>
    <source>
        <strain evidence="4">DSM 21853 / NBRC 104410 / AZM16c01</strain>
    </source>
</reference>
<evidence type="ECO:0000259" key="2">
    <source>
        <dbReference type="SMART" id="SM00899"/>
    </source>
</evidence>
<protein>
    <submittedName>
        <fullName evidence="3">Transcriptional regulator</fullName>
    </submittedName>
</protein>
<dbReference type="SUPFAM" id="SSF47979">
    <property type="entry name" value="Iron-dependent repressor protein, dimerization domain"/>
    <property type="match status" value="1"/>
</dbReference>
<dbReference type="SMART" id="SM00529">
    <property type="entry name" value="HTH_DTXR"/>
    <property type="match status" value="1"/>
</dbReference>
<dbReference type="OrthoDB" id="9791355at2"/>
<dbReference type="InterPro" id="IPR038157">
    <property type="entry name" value="FeoA_core_dom"/>
</dbReference>
<dbReference type="RefSeq" id="WP_014452976.1">
    <property type="nucleotide sequence ID" value="NC_017096.1"/>
</dbReference>
<dbReference type="SMART" id="SM00899">
    <property type="entry name" value="FeoA"/>
    <property type="match status" value="1"/>
</dbReference>
<dbReference type="Gene3D" id="2.30.30.90">
    <property type="match status" value="1"/>
</dbReference>
<dbReference type="Gene3D" id="1.10.10.10">
    <property type="entry name" value="Winged helix-like DNA-binding domain superfamily/Winged helix DNA-binding domain"/>
    <property type="match status" value="1"/>
</dbReference>
<sequence>MEFSLSESLEDYLVDLLELSQRDCIVRLVDLARKRKVTLPSALEAVKTLAEKNFLVHKARGYIVLTDYGLEQARKIYEKKKILLSFLVDVLGVKPEIAIRDAHKIEHDISNETFDAIVKFVKTTHLNKEGKEEKMPLTLADLKVGESGKIVSIKDEAGKLKSKLLSMGATSGTVVKVKRLAPLGDPIEVLILDYHLSLRKSEAEQILVERI</sequence>
<dbReference type="PANTHER" id="PTHR33238:SF7">
    <property type="entry name" value="IRON-DEPENDENT TRANSCRIPTIONAL REGULATOR"/>
    <property type="match status" value="1"/>
</dbReference>
<dbReference type="SUPFAM" id="SSF46785">
    <property type="entry name" value="Winged helix' DNA-binding domain"/>
    <property type="match status" value="1"/>
</dbReference>
<proteinExistence type="predicted"/>
<dbReference type="InterPro" id="IPR022689">
    <property type="entry name" value="Iron_dep_repressor"/>
</dbReference>
<dbReference type="SUPFAM" id="SSF50037">
    <property type="entry name" value="C-terminal domain of transcriptional repressors"/>
    <property type="match status" value="1"/>
</dbReference>
<dbReference type="Pfam" id="PF02742">
    <property type="entry name" value="Fe_dep_repr_C"/>
    <property type="match status" value="1"/>
</dbReference>
<evidence type="ECO:0000313" key="3">
    <source>
        <dbReference type="EMBL" id="BAL80570.1"/>
    </source>
</evidence>
<evidence type="ECO:0000256" key="1">
    <source>
        <dbReference type="ARBA" id="ARBA00023004"/>
    </source>
</evidence>
<dbReference type="InterPro" id="IPR001367">
    <property type="entry name" value="Fe_dep_repressor"/>
</dbReference>
<dbReference type="EMBL" id="AP012051">
    <property type="protein sequence ID" value="BAL80570.1"/>
    <property type="molecule type" value="Genomic_DNA"/>
</dbReference>
<dbReference type="AlphaFoldDB" id="A0A7U6JFT2"/>
<accession>A0A7U6JFT2</accession>
<name>A0A7U6JFT2_CALEA</name>
<dbReference type="KEGG" id="cex:CSE_04440"/>
<dbReference type="InterPro" id="IPR008988">
    <property type="entry name" value="Transcriptional_repressor_C"/>
</dbReference>
<gene>
    <name evidence="3" type="ordered locus">CSE_04440</name>
</gene>
<dbReference type="GO" id="GO:0046914">
    <property type="term" value="F:transition metal ion binding"/>
    <property type="evidence" value="ECO:0007669"/>
    <property type="project" value="InterPro"/>
</dbReference>
<dbReference type="InterPro" id="IPR036421">
    <property type="entry name" value="Fe_dep_repressor_sf"/>
</dbReference>
<dbReference type="InterPro" id="IPR007167">
    <property type="entry name" value="Fe-transptr_FeoA-like"/>
</dbReference>